<dbReference type="CDD" id="cd06530">
    <property type="entry name" value="S26_SPase_I"/>
    <property type="match status" value="1"/>
</dbReference>
<keyword evidence="2" id="KW-0378">Hydrolase</keyword>
<gene>
    <name evidence="9" type="primary">sipW</name>
    <name evidence="9" type="ORF">GCM10010978_16950</name>
</gene>
<keyword evidence="2" id="KW-0645">Protease</keyword>
<keyword evidence="4 7" id="KW-1133">Transmembrane helix</keyword>
<protein>
    <recommendedName>
        <fullName evidence="6">Signal peptidase I</fullName>
        <ecNumber evidence="6">3.4.21.89</ecNumber>
    </recommendedName>
</protein>
<dbReference type="PANTHER" id="PTHR10806:SF6">
    <property type="entry name" value="SIGNAL PEPTIDASE COMPLEX CATALYTIC SUBUNIT SEC11"/>
    <property type="match status" value="1"/>
</dbReference>
<evidence type="ECO:0000313" key="9">
    <source>
        <dbReference type="EMBL" id="GFZ75933.1"/>
    </source>
</evidence>
<feature type="transmembrane region" description="Helical" evidence="7">
    <location>
        <begin position="144"/>
        <end position="163"/>
    </location>
</feature>
<keyword evidence="10" id="KW-1185">Reference proteome</keyword>
<dbReference type="NCBIfam" id="TIGR02228">
    <property type="entry name" value="sigpep_I_arch"/>
    <property type="match status" value="1"/>
</dbReference>
<dbReference type="Gene3D" id="2.10.109.10">
    <property type="entry name" value="Umud Fragment, subunit A"/>
    <property type="match status" value="1"/>
</dbReference>
<organism evidence="9 10">
    <name type="scientific">Compostibacillus humi</name>
    <dbReference type="NCBI Taxonomy" id="1245525"/>
    <lineage>
        <taxon>Bacteria</taxon>
        <taxon>Bacillati</taxon>
        <taxon>Bacillota</taxon>
        <taxon>Bacilli</taxon>
        <taxon>Bacillales</taxon>
        <taxon>Bacillaceae</taxon>
        <taxon>Compostibacillus</taxon>
    </lineage>
</organism>
<dbReference type="Pfam" id="PF00717">
    <property type="entry name" value="Peptidase_S24"/>
    <property type="match status" value="1"/>
</dbReference>
<dbReference type="GO" id="GO:0012505">
    <property type="term" value="C:endomembrane system"/>
    <property type="evidence" value="ECO:0007669"/>
    <property type="project" value="UniProtKB-SubCell"/>
</dbReference>
<reference evidence="9" key="1">
    <citation type="journal article" date="2014" name="Int. J. Syst. Evol. Microbiol.">
        <title>Complete genome sequence of Corynebacterium casei LMG S-19264T (=DSM 44701T), isolated from a smear-ripened cheese.</title>
        <authorList>
            <consortium name="US DOE Joint Genome Institute (JGI-PGF)"/>
            <person name="Walter F."/>
            <person name="Albersmeier A."/>
            <person name="Kalinowski J."/>
            <person name="Ruckert C."/>
        </authorList>
    </citation>
    <scope>NUCLEOTIDE SEQUENCE</scope>
    <source>
        <strain evidence="9">CGMCC 1.12360</strain>
    </source>
</reference>
<evidence type="ECO:0000256" key="1">
    <source>
        <dbReference type="ARBA" id="ARBA00004308"/>
    </source>
</evidence>
<evidence type="ECO:0000256" key="3">
    <source>
        <dbReference type="ARBA" id="ARBA00022692"/>
    </source>
</evidence>
<dbReference type="GO" id="GO:0004252">
    <property type="term" value="F:serine-type endopeptidase activity"/>
    <property type="evidence" value="ECO:0007669"/>
    <property type="project" value="UniProtKB-UniRule"/>
</dbReference>
<comment type="caution">
    <text evidence="9">The sequence shown here is derived from an EMBL/GenBank/DDBJ whole genome shotgun (WGS) entry which is preliminary data.</text>
</comment>
<reference evidence="9" key="2">
    <citation type="submission" date="2020-09" db="EMBL/GenBank/DDBJ databases">
        <authorList>
            <person name="Sun Q."/>
            <person name="Zhou Y."/>
        </authorList>
    </citation>
    <scope>NUCLEOTIDE SEQUENCE</scope>
    <source>
        <strain evidence="9">CGMCC 1.12360</strain>
    </source>
</reference>
<dbReference type="GO" id="GO:0009003">
    <property type="term" value="F:signal peptidase activity"/>
    <property type="evidence" value="ECO:0007669"/>
    <property type="project" value="UniProtKB-EC"/>
</dbReference>
<dbReference type="InterPro" id="IPR001733">
    <property type="entry name" value="Peptidase_S26B"/>
</dbReference>
<evidence type="ECO:0000256" key="6">
    <source>
        <dbReference type="NCBIfam" id="TIGR02228"/>
    </source>
</evidence>
<dbReference type="RefSeq" id="WP_188391964.1">
    <property type="nucleotide sequence ID" value="NZ_BMEV01000027.1"/>
</dbReference>
<evidence type="ECO:0000256" key="5">
    <source>
        <dbReference type="ARBA" id="ARBA00023136"/>
    </source>
</evidence>
<sequence>MKKAISVIGNLAVILLVLLCILLGYVKIQTITNPNQIPSVIGYKLLSVLSGSMYPVFETGDFIIVKEEKDIQEGDIITYRIDDSFVTHRVEEVFFENGQPFYKTKGDANNIQDQYTVAVEQVEGVYQWKIPGGMVVFQFFSHPLWWIAAASFAGLIFTVRAFVKLYRNNLRDSPDS</sequence>
<dbReference type="EC" id="3.4.21.89" evidence="6"/>
<dbReference type="GO" id="GO:0016020">
    <property type="term" value="C:membrane"/>
    <property type="evidence" value="ECO:0007669"/>
    <property type="project" value="UniProtKB-UniRule"/>
</dbReference>
<evidence type="ECO:0000256" key="4">
    <source>
        <dbReference type="ARBA" id="ARBA00022989"/>
    </source>
</evidence>
<dbReference type="AlphaFoldDB" id="A0A8J2X8Q6"/>
<feature type="transmembrane region" description="Helical" evidence="7">
    <location>
        <begin position="7"/>
        <end position="26"/>
    </location>
</feature>
<evidence type="ECO:0000256" key="2">
    <source>
        <dbReference type="ARBA" id="ARBA00022670"/>
    </source>
</evidence>
<dbReference type="InterPro" id="IPR036286">
    <property type="entry name" value="LexA/Signal_pep-like_sf"/>
</dbReference>
<name>A0A8J2X8Q6_9BACI</name>
<dbReference type="Proteomes" id="UP000602050">
    <property type="component" value="Unassembled WGS sequence"/>
</dbReference>
<dbReference type="EMBL" id="BMEV01000027">
    <property type="protein sequence ID" value="GFZ75933.1"/>
    <property type="molecule type" value="Genomic_DNA"/>
</dbReference>
<keyword evidence="5 7" id="KW-0472">Membrane</keyword>
<proteinExistence type="predicted"/>
<dbReference type="InterPro" id="IPR015927">
    <property type="entry name" value="Peptidase_S24_S26A/B/C"/>
</dbReference>
<keyword evidence="3 7" id="KW-0812">Transmembrane</keyword>
<evidence type="ECO:0000256" key="7">
    <source>
        <dbReference type="SAM" id="Phobius"/>
    </source>
</evidence>
<dbReference type="GO" id="GO:0006465">
    <property type="term" value="P:signal peptide processing"/>
    <property type="evidence" value="ECO:0007669"/>
    <property type="project" value="UniProtKB-UniRule"/>
</dbReference>
<comment type="subcellular location">
    <subcellularLocation>
        <location evidence="1">Endomembrane system</location>
    </subcellularLocation>
</comment>
<dbReference type="InterPro" id="IPR019533">
    <property type="entry name" value="Peptidase_S26"/>
</dbReference>
<dbReference type="SUPFAM" id="SSF51306">
    <property type="entry name" value="LexA/Signal peptidase"/>
    <property type="match status" value="1"/>
</dbReference>
<evidence type="ECO:0000259" key="8">
    <source>
        <dbReference type="Pfam" id="PF00717"/>
    </source>
</evidence>
<evidence type="ECO:0000313" key="10">
    <source>
        <dbReference type="Proteomes" id="UP000602050"/>
    </source>
</evidence>
<dbReference type="PANTHER" id="PTHR10806">
    <property type="entry name" value="SIGNAL PEPTIDASE COMPLEX CATALYTIC SUBUNIT SEC11"/>
    <property type="match status" value="1"/>
</dbReference>
<feature type="domain" description="Peptidase S24/S26A/S26B/S26C" evidence="8">
    <location>
        <begin position="45"/>
        <end position="92"/>
    </location>
</feature>
<accession>A0A8J2X8Q6</accession>
<dbReference type="PRINTS" id="PR00728">
    <property type="entry name" value="SIGNALPTASE"/>
</dbReference>